<feature type="domain" description="Multidrug resistance protein MdtA-like C-terminal permuted SH3" evidence="8">
    <location>
        <begin position="323"/>
        <end position="380"/>
    </location>
</feature>
<dbReference type="SUPFAM" id="SSF111369">
    <property type="entry name" value="HlyD-like secretion proteins"/>
    <property type="match status" value="1"/>
</dbReference>
<evidence type="ECO:0000259" key="8">
    <source>
        <dbReference type="Pfam" id="PF25967"/>
    </source>
</evidence>
<dbReference type="GO" id="GO:0042597">
    <property type="term" value="C:periplasmic space"/>
    <property type="evidence" value="ECO:0007669"/>
    <property type="project" value="UniProtKB-SubCell"/>
</dbReference>
<evidence type="ECO:0000259" key="6">
    <source>
        <dbReference type="Pfam" id="PF25917"/>
    </source>
</evidence>
<evidence type="ECO:0000256" key="1">
    <source>
        <dbReference type="ARBA" id="ARBA00004418"/>
    </source>
</evidence>
<dbReference type="GO" id="GO:0022857">
    <property type="term" value="F:transmembrane transporter activity"/>
    <property type="evidence" value="ECO:0007669"/>
    <property type="project" value="InterPro"/>
</dbReference>
<dbReference type="FunFam" id="2.40.420.20:FF:000001">
    <property type="entry name" value="Efflux RND transporter periplasmic adaptor subunit"/>
    <property type="match status" value="1"/>
</dbReference>
<dbReference type="InterPro" id="IPR006143">
    <property type="entry name" value="RND_pump_MFP"/>
</dbReference>
<dbReference type="Gene3D" id="1.10.287.470">
    <property type="entry name" value="Helix hairpin bin"/>
    <property type="match status" value="1"/>
</dbReference>
<protein>
    <submittedName>
        <fullName evidence="9">Efflux RND transporter periplasmic adaptor subunit</fullName>
    </submittedName>
    <submittedName>
        <fullName evidence="10">Efflux transporter, RND family, MFP subunit</fullName>
    </submittedName>
</protein>
<dbReference type="EMBL" id="NNRN01000062">
    <property type="protein sequence ID" value="OYR24245.1"/>
    <property type="molecule type" value="Genomic_DNA"/>
</dbReference>
<dbReference type="Pfam" id="PF25876">
    <property type="entry name" value="HH_MFP_RND"/>
    <property type="match status" value="1"/>
</dbReference>
<dbReference type="RefSeq" id="WP_094515555.1">
    <property type="nucleotide sequence ID" value="NZ_JBHEEP010000001.1"/>
</dbReference>
<gene>
    <name evidence="10" type="ORF">CES86_4529</name>
    <name evidence="9" type="ORF">F9L03_00030</name>
</gene>
<comment type="caution">
    <text evidence="10">The sequence shown here is derived from an EMBL/GenBank/DDBJ whole genome shotgun (WGS) entry which is preliminary data.</text>
</comment>
<dbReference type="InterPro" id="IPR058627">
    <property type="entry name" value="MdtA-like_C"/>
</dbReference>
<organism evidence="10 11">
    <name type="scientific">Brucella lupini</name>
    <dbReference type="NCBI Taxonomy" id="255457"/>
    <lineage>
        <taxon>Bacteria</taxon>
        <taxon>Pseudomonadati</taxon>
        <taxon>Pseudomonadota</taxon>
        <taxon>Alphaproteobacteria</taxon>
        <taxon>Hyphomicrobiales</taxon>
        <taxon>Brucellaceae</taxon>
        <taxon>Brucella/Ochrobactrum group</taxon>
        <taxon>Brucella</taxon>
    </lineage>
</organism>
<dbReference type="NCBIfam" id="TIGR01730">
    <property type="entry name" value="RND_mfp"/>
    <property type="match status" value="1"/>
</dbReference>
<dbReference type="AlphaFoldDB" id="A0A256GAU1"/>
<name>A0A256GAU1_9HYPH</name>
<sequence>MSNRAAALFLAGAVIVGGTFYAVYRDDIEPYTQRFLSLVSSAAAQPAQMPAPQVPIAEVVTRNVAPSVEFTGHTEATRTVDLRPRVGGAIVSVSVPEGGLVRPGDLLFQIDARPFQVALDAAKAQLQQAIALLDQAEVDFKRAEALAPNGTVSRKTFDDARAALRQRKAQVEIVKAAIAAAELDLSFTRVTAPIAGRVDRVLVTEGNLVTGGNAGAATLLTTIVSTDPLYVYFDIDEATYLEFAARGRASVTEGEADRLPVKVGLMTDNGHPLVGELDFLGNRIDRGTGTIRARAIVQNYDDRLAPGLFVRVKLVTAEPTQTVLIDEQAIAVDQGRRYVLVLGAENKAEYRPIELGPMIDGMRVVSAGLKSGEKIIIKGLVRPGMEVDPQIVPMLSNQQGEAAQAAAGVREAHR</sequence>
<evidence type="ECO:0000313" key="10">
    <source>
        <dbReference type="EMBL" id="OYR24245.1"/>
    </source>
</evidence>
<dbReference type="Gene3D" id="2.40.50.100">
    <property type="match status" value="1"/>
</dbReference>
<accession>A0A256GAU1</accession>
<dbReference type="Gene3D" id="2.40.30.170">
    <property type="match status" value="1"/>
</dbReference>
<dbReference type="InterPro" id="IPR058626">
    <property type="entry name" value="MdtA-like_b-barrel"/>
</dbReference>
<comment type="similarity">
    <text evidence="2">Belongs to the membrane fusion protein (MFP) (TC 8.A.1) family.</text>
</comment>
<dbReference type="InterPro" id="IPR058624">
    <property type="entry name" value="MdtA-like_HH"/>
</dbReference>
<dbReference type="InterPro" id="IPR058625">
    <property type="entry name" value="MdtA-like_BSH"/>
</dbReference>
<proteinExistence type="inferred from homology"/>
<evidence type="ECO:0000313" key="9">
    <source>
        <dbReference type="EMBL" id="KAB2706106.1"/>
    </source>
</evidence>
<reference evidence="9 12" key="2">
    <citation type="submission" date="2019-09" db="EMBL/GenBank/DDBJ databases">
        <title>Taxonomic organization of the family Brucellaceae based on a phylogenomic approach.</title>
        <authorList>
            <person name="Leclercq S."/>
            <person name="Cloeckaert A."/>
            <person name="Zygmunt M.S."/>
        </authorList>
    </citation>
    <scope>NUCLEOTIDE SEQUENCE [LARGE SCALE GENOMIC DNA]</scope>
    <source>
        <strain evidence="9 12">LUP23</strain>
    </source>
</reference>
<dbReference type="Pfam" id="PF25967">
    <property type="entry name" value="RND-MFP_C"/>
    <property type="match status" value="1"/>
</dbReference>
<evidence type="ECO:0000259" key="7">
    <source>
        <dbReference type="Pfam" id="PF25944"/>
    </source>
</evidence>
<dbReference type="PANTHER" id="PTHR30158">
    <property type="entry name" value="ACRA/E-RELATED COMPONENT OF DRUG EFFLUX TRANSPORTER"/>
    <property type="match status" value="1"/>
</dbReference>
<evidence type="ECO:0000256" key="4">
    <source>
        <dbReference type="SAM" id="Coils"/>
    </source>
</evidence>
<evidence type="ECO:0000259" key="5">
    <source>
        <dbReference type="Pfam" id="PF25876"/>
    </source>
</evidence>
<reference evidence="10 11" key="1">
    <citation type="submission" date="2017-07" db="EMBL/GenBank/DDBJ databases">
        <title>Draft genome of Ochrobactrum lupini type strain LUP21.</title>
        <authorList>
            <person name="Krzyzanowska D.M."/>
            <person name="Jafra S."/>
        </authorList>
    </citation>
    <scope>NUCLEOTIDE SEQUENCE [LARGE SCALE GENOMIC DNA]</scope>
    <source>
        <strain evidence="10 11">LUP21</strain>
    </source>
</reference>
<dbReference type="Proteomes" id="UP000216363">
    <property type="component" value="Unassembled WGS sequence"/>
</dbReference>
<dbReference type="Pfam" id="PF25944">
    <property type="entry name" value="Beta-barrel_RND"/>
    <property type="match status" value="1"/>
</dbReference>
<evidence type="ECO:0000313" key="12">
    <source>
        <dbReference type="Proteomes" id="UP000435957"/>
    </source>
</evidence>
<keyword evidence="12" id="KW-1185">Reference proteome</keyword>
<evidence type="ECO:0000313" key="11">
    <source>
        <dbReference type="Proteomes" id="UP000216363"/>
    </source>
</evidence>
<comment type="subcellular location">
    <subcellularLocation>
        <location evidence="1">Periplasm</location>
    </subcellularLocation>
</comment>
<dbReference type="GO" id="GO:0005886">
    <property type="term" value="C:plasma membrane"/>
    <property type="evidence" value="ECO:0007669"/>
    <property type="project" value="TreeGrafter"/>
</dbReference>
<dbReference type="EMBL" id="WBWF01000001">
    <property type="protein sequence ID" value="KAB2706106.1"/>
    <property type="molecule type" value="Genomic_DNA"/>
</dbReference>
<feature type="domain" description="Multidrug resistance protein MdtA-like alpha-helical hairpin" evidence="5">
    <location>
        <begin position="119"/>
        <end position="188"/>
    </location>
</feature>
<dbReference type="Pfam" id="PF25917">
    <property type="entry name" value="BSH_RND"/>
    <property type="match status" value="1"/>
</dbReference>
<feature type="domain" description="Multidrug resistance protein MdtA-like barrel-sandwich hybrid" evidence="6">
    <location>
        <begin position="78"/>
        <end position="217"/>
    </location>
</feature>
<dbReference type="Gene3D" id="2.40.420.20">
    <property type="match status" value="1"/>
</dbReference>
<keyword evidence="4" id="KW-0175">Coiled coil</keyword>
<dbReference type="Proteomes" id="UP000435957">
    <property type="component" value="Unassembled WGS sequence"/>
</dbReference>
<dbReference type="GO" id="GO:0046677">
    <property type="term" value="P:response to antibiotic"/>
    <property type="evidence" value="ECO:0007669"/>
    <property type="project" value="TreeGrafter"/>
</dbReference>
<evidence type="ECO:0000256" key="2">
    <source>
        <dbReference type="ARBA" id="ARBA00009477"/>
    </source>
</evidence>
<keyword evidence="3" id="KW-0574">Periplasm</keyword>
<feature type="coiled-coil region" evidence="4">
    <location>
        <begin position="119"/>
        <end position="146"/>
    </location>
</feature>
<feature type="domain" description="Multidrug resistance protein MdtA-like beta-barrel" evidence="7">
    <location>
        <begin position="255"/>
        <end position="314"/>
    </location>
</feature>
<evidence type="ECO:0000256" key="3">
    <source>
        <dbReference type="ARBA" id="ARBA00022764"/>
    </source>
</evidence>
<dbReference type="PANTHER" id="PTHR30158:SF10">
    <property type="entry name" value="CATION EFFLUX PUMP"/>
    <property type="match status" value="1"/>
</dbReference>